<gene>
    <name evidence="2" type="ORF">KQP761_LOCUS17552</name>
</gene>
<evidence type="ECO:0000313" key="3">
    <source>
        <dbReference type="Proteomes" id="UP000663834"/>
    </source>
</evidence>
<feature type="domain" description="MACPF" evidence="1">
    <location>
        <begin position="119"/>
        <end position="187"/>
    </location>
</feature>
<comment type="caution">
    <text evidence="2">The sequence shown here is derived from an EMBL/GenBank/DDBJ whole genome shotgun (WGS) entry which is preliminary data.</text>
</comment>
<accession>A0A815WMP3</accession>
<dbReference type="SUPFAM" id="SSF63829">
    <property type="entry name" value="Calcium-dependent phosphotriesterase"/>
    <property type="match status" value="1"/>
</dbReference>
<dbReference type="Proteomes" id="UP000663834">
    <property type="component" value="Unassembled WGS sequence"/>
</dbReference>
<dbReference type="Gene3D" id="2.120.10.30">
    <property type="entry name" value="TolB, C-terminal domain"/>
    <property type="match status" value="1"/>
</dbReference>
<dbReference type="AlphaFoldDB" id="A0A815WMP3"/>
<dbReference type="InterPro" id="IPR011042">
    <property type="entry name" value="6-blade_b-propeller_TolB-like"/>
</dbReference>
<sequence>MRCFDGSPVKPSCRTFASNYLQLLCGVGMSVDRRSGRLIAPVIKLMYPLKGCHIFWTDPFTGVMFDVFNEVTLGSTHSVAIAYDRSSVQIFRNASQLNEAWRRSFAEGMFYFKRDDAPALSQRVIGLYTLTSNISTIEFNSFPRDAVSKLTPNFDPDPYEDFLDAWGTRIITKSTVGGMVEQRAIVKRCFEASNDRILGIPLRTNSIYIFPNSLWQQNGITVAGGNGQGNGINQFSNPYGLYVDDDQTVYVADQSDHRIMEWKSGATNGRVVAGGNGQGNEAHQLFTPLDVIVDKERER</sequence>
<organism evidence="2 3">
    <name type="scientific">Rotaria magnacalcarata</name>
    <dbReference type="NCBI Taxonomy" id="392030"/>
    <lineage>
        <taxon>Eukaryota</taxon>
        <taxon>Metazoa</taxon>
        <taxon>Spiralia</taxon>
        <taxon>Gnathifera</taxon>
        <taxon>Rotifera</taxon>
        <taxon>Eurotatoria</taxon>
        <taxon>Bdelloidea</taxon>
        <taxon>Philodinida</taxon>
        <taxon>Philodinidae</taxon>
        <taxon>Rotaria</taxon>
    </lineage>
</organism>
<dbReference type="EMBL" id="CAJNOW010008935">
    <property type="protein sequence ID" value="CAF1549748.1"/>
    <property type="molecule type" value="Genomic_DNA"/>
</dbReference>
<proteinExistence type="predicted"/>
<protein>
    <recommendedName>
        <fullName evidence="1">MACPF domain-containing protein</fullName>
    </recommendedName>
</protein>
<name>A0A815WMP3_9BILA</name>
<dbReference type="Pfam" id="PF01823">
    <property type="entry name" value="MACPF"/>
    <property type="match status" value="1"/>
</dbReference>
<evidence type="ECO:0000313" key="2">
    <source>
        <dbReference type="EMBL" id="CAF1549748.1"/>
    </source>
</evidence>
<dbReference type="InterPro" id="IPR020864">
    <property type="entry name" value="MACPF"/>
</dbReference>
<reference evidence="2" key="1">
    <citation type="submission" date="2021-02" db="EMBL/GenBank/DDBJ databases">
        <authorList>
            <person name="Nowell W R."/>
        </authorList>
    </citation>
    <scope>NUCLEOTIDE SEQUENCE</scope>
</reference>
<dbReference type="OrthoDB" id="342730at2759"/>
<evidence type="ECO:0000259" key="1">
    <source>
        <dbReference type="Pfam" id="PF01823"/>
    </source>
</evidence>